<keyword evidence="5" id="KW-1185">Reference proteome</keyword>
<dbReference type="GO" id="GO:0009395">
    <property type="term" value="P:phospholipid catabolic process"/>
    <property type="evidence" value="ECO:0007669"/>
    <property type="project" value="UniProtKB-KW"/>
</dbReference>
<keyword evidence="1 2" id="KW-0472">Membrane</keyword>
<dbReference type="UniPathway" id="UPA00084">
    <property type="reaction ID" value="UER00504"/>
</dbReference>
<dbReference type="EC" id="3.1.3.27" evidence="1"/>
<keyword evidence="1" id="KW-1003">Cell membrane</keyword>
<dbReference type="Pfam" id="PF04608">
    <property type="entry name" value="PgpA"/>
    <property type="match status" value="1"/>
</dbReference>
<dbReference type="PANTHER" id="PTHR36305">
    <property type="entry name" value="PHOSPHATIDYLGLYCEROPHOSPHATASE A"/>
    <property type="match status" value="1"/>
</dbReference>
<sequence length="177" mass="19654">MSQFPNPFPDKQASTDAVKPTWAWTRQKASRLIAFGFGSGLIRPAPGTWGTLAAWFIWNLLVPNGLSPWTVGIGLVLAFLLGIWACERAGADLGVPDHGGMVWDEMVAFWLVLWLIPDSLMAQAFGFLLFRIFDIAKPAPIRHFDRHLKGGLGVMWDDILAAGYVLLIFAAYTYIFD</sequence>
<dbReference type="AlphaFoldDB" id="A0A5C0ATX0"/>
<gene>
    <name evidence="4" type="ORF">FXN63_04205</name>
</gene>
<comment type="pathway">
    <text evidence="1">Phospholipid metabolism; phosphatidylglycerol biosynthesis; phosphatidylglycerol from CDP-diacylglycerol: step 2/2.</text>
</comment>
<dbReference type="SUPFAM" id="SSF101307">
    <property type="entry name" value="YutG-like"/>
    <property type="match status" value="1"/>
</dbReference>
<reference evidence="4 5" key="1">
    <citation type="submission" date="2019-08" db="EMBL/GenBank/DDBJ databases">
        <title>Amphibian skin-associated Pigmentiphaga: genome sequence and occurrence across geography and hosts.</title>
        <authorList>
            <person name="Bletz M.C."/>
            <person name="Bunk B."/>
            <person name="Sproeer C."/>
            <person name="Biwer P."/>
            <person name="Reiter S."/>
            <person name="Rabemananjara F.C.E."/>
            <person name="Schulz S."/>
            <person name="Overmann J."/>
            <person name="Vences M."/>
        </authorList>
    </citation>
    <scope>NUCLEOTIDE SEQUENCE [LARGE SCALE GENOMIC DNA]</scope>
    <source>
        <strain evidence="4 5">Mada1488</strain>
    </source>
</reference>
<dbReference type="OrthoDB" id="9804091at2"/>
<comment type="cofactor">
    <cofactor evidence="1">
        <name>Mg(2+)</name>
        <dbReference type="ChEBI" id="CHEBI:18420"/>
    </cofactor>
</comment>
<dbReference type="GO" id="GO:0005886">
    <property type="term" value="C:plasma membrane"/>
    <property type="evidence" value="ECO:0007669"/>
    <property type="project" value="UniProtKB-SubCell"/>
</dbReference>
<dbReference type="GO" id="GO:0006655">
    <property type="term" value="P:phosphatidylglycerol biosynthetic process"/>
    <property type="evidence" value="ECO:0007669"/>
    <property type="project" value="UniProtKB-UniPathway"/>
</dbReference>
<feature type="transmembrane region" description="Helical" evidence="2">
    <location>
        <begin position="69"/>
        <end position="86"/>
    </location>
</feature>
<evidence type="ECO:0000313" key="5">
    <source>
        <dbReference type="Proteomes" id="UP000325161"/>
    </source>
</evidence>
<keyword evidence="1" id="KW-0378">Hydrolase</keyword>
<organism evidence="4 5">
    <name type="scientific">Pigmentiphaga aceris</name>
    <dbReference type="NCBI Taxonomy" id="1940612"/>
    <lineage>
        <taxon>Bacteria</taxon>
        <taxon>Pseudomonadati</taxon>
        <taxon>Pseudomonadota</taxon>
        <taxon>Betaproteobacteria</taxon>
        <taxon>Burkholderiales</taxon>
        <taxon>Alcaligenaceae</taxon>
        <taxon>Pigmentiphaga</taxon>
    </lineage>
</organism>
<comment type="catalytic activity">
    <reaction evidence="1">
        <text>a 1,2-diacyl-sn-glycero-3-phospho-(1'-sn-glycero-3'-phosphate) + H2O = a 1,2-diacyl-sn-glycero-3-phospho-(1'-sn-glycerol) + phosphate</text>
        <dbReference type="Rhea" id="RHEA:33751"/>
        <dbReference type="ChEBI" id="CHEBI:15377"/>
        <dbReference type="ChEBI" id="CHEBI:43474"/>
        <dbReference type="ChEBI" id="CHEBI:60110"/>
        <dbReference type="ChEBI" id="CHEBI:64716"/>
        <dbReference type="EC" id="3.1.3.27"/>
    </reaction>
</comment>
<keyword evidence="1 2" id="KW-0812">Transmembrane</keyword>
<keyword evidence="1" id="KW-1208">Phospholipid metabolism</keyword>
<dbReference type="PIRSF" id="PIRSF006162">
    <property type="entry name" value="PgpA"/>
    <property type="match status" value="1"/>
</dbReference>
<keyword evidence="2" id="KW-1133">Transmembrane helix</keyword>
<dbReference type="InterPro" id="IPR036681">
    <property type="entry name" value="PgpA-like_sf"/>
</dbReference>
<keyword evidence="1" id="KW-0460">Magnesium</keyword>
<accession>A0A5C0ATX0</accession>
<dbReference type="EMBL" id="CP043046">
    <property type="protein sequence ID" value="QEI05126.1"/>
    <property type="molecule type" value="Genomic_DNA"/>
</dbReference>
<dbReference type="InterPro" id="IPR026037">
    <property type="entry name" value="PgpA"/>
</dbReference>
<evidence type="ECO:0000256" key="1">
    <source>
        <dbReference type="PIRNR" id="PIRNR006162"/>
    </source>
</evidence>
<comment type="subcellular location">
    <subcellularLocation>
        <location evidence="1">Cell inner membrane</location>
        <topology evidence="1">Multi-pass membrane protein</topology>
    </subcellularLocation>
</comment>
<name>A0A5C0ATX0_9BURK</name>
<keyword evidence="1" id="KW-0443">Lipid metabolism</keyword>
<protein>
    <recommendedName>
        <fullName evidence="1">Phosphatidylglycerophosphatase A</fullName>
        <ecNumber evidence="1">3.1.3.27</ecNumber>
    </recommendedName>
    <alternativeName>
        <fullName evidence="1">Phosphatidylglycerolphosphate phosphatase A</fullName>
    </alternativeName>
</protein>
<dbReference type="CDD" id="cd06971">
    <property type="entry name" value="PgpA"/>
    <property type="match status" value="1"/>
</dbReference>
<comment type="function">
    <text evidence="1">Lipid phosphatase which dephosphorylates phosphatidylglycerophosphate (PGP) to phosphatidylglycerol (PG).</text>
</comment>
<dbReference type="PANTHER" id="PTHR36305:SF1">
    <property type="entry name" value="PHOSPHATIDYLGLYCEROPHOSPHATASE A"/>
    <property type="match status" value="1"/>
</dbReference>
<dbReference type="RefSeq" id="WP_148813129.1">
    <property type="nucleotide sequence ID" value="NZ_CP043046.1"/>
</dbReference>
<evidence type="ECO:0000256" key="2">
    <source>
        <dbReference type="SAM" id="Phobius"/>
    </source>
</evidence>
<feature type="transmembrane region" description="Helical" evidence="2">
    <location>
        <begin position="32"/>
        <end position="57"/>
    </location>
</feature>
<dbReference type="Proteomes" id="UP000325161">
    <property type="component" value="Chromosome"/>
</dbReference>
<feature type="transmembrane region" description="Helical" evidence="2">
    <location>
        <begin position="107"/>
        <end position="133"/>
    </location>
</feature>
<dbReference type="GO" id="GO:0046872">
    <property type="term" value="F:metal ion binding"/>
    <property type="evidence" value="ECO:0007669"/>
    <property type="project" value="UniProtKB-KW"/>
</dbReference>
<keyword evidence="1" id="KW-0595">Phospholipid degradation</keyword>
<feature type="transmembrane region" description="Helical" evidence="2">
    <location>
        <begin position="153"/>
        <end position="175"/>
    </location>
</feature>
<keyword evidence="1" id="KW-0479">Metal-binding</keyword>
<keyword evidence="1" id="KW-0442">Lipid degradation</keyword>
<dbReference type="InterPro" id="IPR007686">
    <property type="entry name" value="YutG/PgpA"/>
</dbReference>
<keyword evidence="1" id="KW-0997">Cell inner membrane</keyword>
<proteinExistence type="predicted"/>
<dbReference type="GO" id="GO:0008962">
    <property type="term" value="F:phosphatidylglycerophosphatase activity"/>
    <property type="evidence" value="ECO:0007669"/>
    <property type="project" value="UniProtKB-EC"/>
</dbReference>
<evidence type="ECO:0000259" key="3">
    <source>
        <dbReference type="Pfam" id="PF04608"/>
    </source>
</evidence>
<feature type="domain" description="YutG/PgpA" evidence="3">
    <location>
        <begin position="33"/>
        <end position="171"/>
    </location>
</feature>
<evidence type="ECO:0000313" key="4">
    <source>
        <dbReference type="EMBL" id="QEI05126.1"/>
    </source>
</evidence>
<dbReference type="KEGG" id="pacr:FXN63_04205"/>